<protein>
    <recommendedName>
        <fullName evidence="4">Ty3-gypsy retrotransposon protein</fullName>
    </recommendedName>
</protein>
<reference evidence="2 3" key="1">
    <citation type="submission" date="2019-08" db="EMBL/GenBank/DDBJ databases">
        <title>Draft genome sequences of two oriental melons (Cucumis melo L. var makuwa).</title>
        <authorList>
            <person name="Kwon S.-Y."/>
        </authorList>
    </citation>
    <scope>NUCLEOTIDE SEQUENCE [LARGE SCALE GENOMIC DNA]</scope>
    <source>
        <strain evidence="3">cv. Chang Bougi</strain>
        <tissue evidence="2">Leaf</tissue>
    </source>
</reference>
<feature type="region of interest" description="Disordered" evidence="1">
    <location>
        <begin position="1"/>
        <end position="36"/>
    </location>
</feature>
<feature type="compositionally biased region" description="Polar residues" evidence="1">
    <location>
        <begin position="21"/>
        <end position="36"/>
    </location>
</feature>
<sequence>MSSKKVTSKSSAASDAYTGPITRSRSKGITQPQDQGSTIARLKEVRHIQMGHVGKVKYIILIGKVYFHILPFFLQ</sequence>
<evidence type="ECO:0008006" key="4">
    <source>
        <dbReference type="Google" id="ProtNLM"/>
    </source>
</evidence>
<name>A0A5D3E7S7_CUCMM</name>
<dbReference type="AlphaFoldDB" id="A0A5D3E7S7"/>
<feature type="compositionally biased region" description="Low complexity" evidence="1">
    <location>
        <begin position="1"/>
        <end position="16"/>
    </location>
</feature>
<evidence type="ECO:0000313" key="2">
    <source>
        <dbReference type="EMBL" id="TYK31661.1"/>
    </source>
</evidence>
<organism evidence="2 3">
    <name type="scientific">Cucumis melo var. makuwa</name>
    <name type="common">Oriental melon</name>
    <dbReference type="NCBI Taxonomy" id="1194695"/>
    <lineage>
        <taxon>Eukaryota</taxon>
        <taxon>Viridiplantae</taxon>
        <taxon>Streptophyta</taxon>
        <taxon>Embryophyta</taxon>
        <taxon>Tracheophyta</taxon>
        <taxon>Spermatophyta</taxon>
        <taxon>Magnoliopsida</taxon>
        <taxon>eudicotyledons</taxon>
        <taxon>Gunneridae</taxon>
        <taxon>Pentapetalae</taxon>
        <taxon>rosids</taxon>
        <taxon>fabids</taxon>
        <taxon>Cucurbitales</taxon>
        <taxon>Cucurbitaceae</taxon>
        <taxon>Benincaseae</taxon>
        <taxon>Cucumis</taxon>
    </lineage>
</organism>
<dbReference type="Proteomes" id="UP000321947">
    <property type="component" value="Unassembled WGS sequence"/>
</dbReference>
<gene>
    <name evidence="2" type="ORF">E5676_scaffold398G00110</name>
</gene>
<dbReference type="EMBL" id="SSTD01000026">
    <property type="protein sequence ID" value="TYK31661.1"/>
    <property type="molecule type" value="Genomic_DNA"/>
</dbReference>
<comment type="caution">
    <text evidence="2">The sequence shown here is derived from an EMBL/GenBank/DDBJ whole genome shotgun (WGS) entry which is preliminary data.</text>
</comment>
<accession>A0A5D3E7S7</accession>
<evidence type="ECO:0000256" key="1">
    <source>
        <dbReference type="SAM" id="MobiDB-lite"/>
    </source>
</evidence>
<proteinExistence type="predicted"/>
<evidence type="ECO:0000313" key="3">
    <source>
        <dbReference type="Proteomes" id="UP000321947"/>
    </source>
</evidence>